<reference evidence="1" key="1">
    <citation type="submission" date="2021-02" db="EMBL/GenBank/DDBJ databases">
        <authorList>
            <person name="Cremers G."/>
            <person name="Picone N."/>
        </authorList>
    </citation>
    <scope>NUCLEOTIDE SEQUENCE</scope>
    <source>
        <strain evidence="1">PQ17</strain>
    </source>
</reference>
<evidence type="ECO:0000313" key="2">
    <source>
        <dbReference type="Proteomes" id="UP000663859"/>
    </source>
</evidence>
<accession>A0A8J2FSQ1</accession>
<name>A0A8J2FSQ1_9BACT</name>
<dbReference type="EMBL" id="CAJNOB010000027">
    <property type="protein sequence ID" value="CAF0700163.1"/>
    <property type="molecule type" value="Genomic_DNA"/>
</dbReference>
<evidence type="ECO:0000313" key="1">
    <source>
        <dbReference type="EMBL" id="CAF0700163.1"/>
    </source>
</evidence>
<gene>
    <name evidence="1" type="ORF">MPNT_330021</name>
</gene>
<protein>
    <submittedName>
        <fullName evidence="1">Uncharacterized protein</fullName>
    </submittedName>
</protein>
<organism evidence="1 2">
    <name type="scientific">Candidatus Methylacidithermus pantelleriae</name>
    <dbReference type="NCBI Taxonomy" id="2744239"/>
    <lineage>
        <taxon>Bacteria</taxon>
        <taxon>Pseudomonadati</taxon>
        <taxon>Verrucomicrobiota</taxon>
        <taxon>Methylacidiphilae</taxon>
        <taxon>Methylacidiphilales</taxon>
        <taxon>Methylacidiphilaceae</taxon>
        <taxon>Candidatus Methylacidithermus</taxon>
    </lineage>
</organism>
<dbReference type="AlphaFoldDB" id="A0A8J2FSQ1"/>
<comment type="caution">
    <text evidence="1">The sequence shown here is derived from an EMBL/GenBank/DDBJ whole genome shotgun (WGS) entry which is preliminary data.</text>
</comment>
<sequence length="68" mass="7554">MFRTRKVGDWMGGGLGMGQNKRSRTVREKWAYGFQLASIGIGRHMRHMTAETASLLWYVPGAGTLGNP</sequence>
<proteinExistence type="predicted"/>
<dbReference type="Proteomes" id="UP000663859">
    <property type="component" value="Unassembled WGS sequence"/>
</dbReference>
<keyword evidence="2" id="KW-1185">Reference proteome</keyword>